<dbReference type="EMBL" id="KZ819308">
    <property type="protein sequence ID" value="PWN94896.1"/>
    <property type="molecule type" value="Genomic_DNA"/>
</dbReference>
<dbReference type="RefSeq" id="XP_025595175.1">
    <property type="nucleotide sequence ID" value="XM_025744475.1"/>
</dbReference>
<dbReference type="Proteomes" id="UP000245946">
    <property type="component" value="Unassembled WGS sequence"/>
</dbReference>
<keyword evidence="2" id="KW-1185">Reference proteome</keyword>
<dbReference type="AlphaFoldDB" id="A0A316Z0R3"/>
<sequence length="72" mass="7664">STVLEWQDTTSPTIPNWQGFSNATAAYLRQLGHNITYANAGSSTAQGVQRFQNGTLLAAHENRQLSSGGSAI</sequence>
<protein>
    <submittedName>
        <fullName evidence="1">Uncharacterized protein</fullName>
    </submittedName>
</protein>
<feature type="non-terminal residue" evidence="1">
    <location>
        <position position="1"/>
    </location>
</feature>
<accession>A0A316Z0R3</accession>
<dbReference type="InterPro" id="IPR029055">
    <property type="entry name" value="Ntn_hydrolases_N"/>
</dbReference>
<dbReference type="OrthoDB" id="1081007at2759"/>
<gene>
    <name evidence="1" type="ORF">FA09DRAFT_341621</name>
</gene>
<name>A0A316Z0R3_9BASI</name>
<dbReference type="STRING" id="58919.A0A316Z0R3"/>
<proteinExistence type="predicted"/>
<evidence type="ECO:0000313" key="1">
    <source>
        <dbReference type="EMBL" id="PWN94896.1"/>
    </source>
</evidence>
<dbReference type="GeneID" id="37272019"/>
<organism evidence="1 2">
    <name type="scientific">Tilletiopsis washingtonensis</name>
    <dbReference type="NCBI Taxonomy" id="58919"/>
    <lineage>
        <taxon>Eukaryota</taxon>
        <taxon>Fungi</taxon>
        <taxon>Dikarya</taxon>
        <taxon>Basidiomycota</taxon>
        <taxon>Ustilaginomycotina</taxon>
        <taxon>Exobasidiomycetes</taxon>
        <taxon>Entylomatales</taxon>
        <taxon>Entylomatales incertae sedis</taxon>
        <taxon>Tilletiopsis</taxon>
    </lineage>
</organism>
<dbReference type="SUPFAM" id="SSF56235">
    <property type="entry name" value="N-terminal nucleophile aminohydrolases (Ntn hydrolases)"/>
    <property type="match status" value="1"/>
</dbReference>
<evidence type="ECO:0000313" key="2">
    <source>
        <dbReference type="Proteomes" id="UP000245946"/>
    </source>
</evidence>
<reference evidence="1 2" key="1">
    <citation type="journal article" date="2018" name="Mol. Biol. Evol.">
        <title>Broad Genomic Sampling Reveals a Smut Pathogenic Ancestry of the Fungal Clade Ustilaginomycotina.</title>
        <authorList>
            <person name="Kijpornyongpan T."/>
            <person name="Mondo S.J."/>
            <person name="Barry K."/>
            <person name="Sandor L."/>
            <person name="Lee J."/>
            <person name="Lipzen A."/>
            <person name="Pangilinan J."/>
            <person name="LaButti K."/>
            <person name="Hainaut M."/>
            <person name="Henrissat B."/>
            <person name="Grigoriev I.V."/>
            <person name="Spatafora J.W."/>
            <person name="Aime M.C."/>
        </authorList>
    </citation>
    <scope>NUCLEOTIDE SEQUENCE [LARGE SCALE GENOMIC DNA]</scope>
    <source>
        <strain evidence="1 2">MCA 4186</strain>
    </source>
</reference>